<dbReference type="PROSITE" id="PS50089">
    <property type="entry name" value="ZF_RING_2"/>
    <property type="match status" value="1"/>
</dbReference>
<feature type="region of interest" description="Disordered" evidence="5">
    <location>
        <begin position="1"/>
        <end position="47"/>
    </location>
</feature>
<dbReference type="EMBL" id="UYSU01033544">
    <property type="protein sequence ID" value="VDL92496.1"/>
    <property type="molecule type" value="Genomic_DNA"/>
</dbReference>
<feature type="region of interest" description="Disordered" evidence="5">
    <location>
        <begin position="74"/>
        <end position="156"/>
    </location>
</feature>
<dbReference type="Pfam" id="PF00097">
    <property type="entry name" value="zf-C3HC4"/>
    <property type="match status" value="1"/>
</dbReference>
<gene>
    <name evidence="7" type="ORF">SSLN_LOCUS6111</name>
</gene>
<reference evidence="7 8" key="2">
    <citation type="submission" date="2018-11" db="EMBL/GenBank/DDBJ databases">
        <authorList>
            <consortium name="Pathogen Informatics"/>
        </authorList>
    </citation>
    <scope>NUCLEOTIDE SEQUENCE [LARGE SCALE GENOMIC DNA]</scope>
    <source>
        <strain evidence="7 8">NST_G2</strain>
    </source>
</reference>
<feature type="compositionally biased region" description="Low complexity" evidence="5">
    <location>
        <begin position="89"/>
        <end position="99"/>
    </location>
</feature>
<dbReference type="PROSITE" id="PS00518">
    <property type="entry name" value="ZF_RING_1"/>
    <property type="match status" value="1"/>
</dbReference>
<feature type="compositionally biased region" description="Polar residues" evidence="5">
    <location>
        <begin position="111"/>
        <end position="132"/>
    </location>
</feature>
<evidence type="ECO:0000313" key="9">
    <source>
        <dbReference type="WBParaSite" id="SSLN_0000630601-mRNA-1"/>
    </source>
</evidence>
<protein>
    <submittedName>
        <fullName evidence="9">RING-type domain-containing protein</fullName>
    </submittedName>
</protein>
<keyword evidence="1" id="KW-0479">Metal-binding</keyword>
<dbReference type="OrthoDB" id="6271884at2759"/>
<feature type="domain" description="RING-type" evidence="6">
    <location>
        <begin position="362"/>
        <end position="400"/>
    </location>
</feature>
<evidence type="ECO:0000313" key="8">
    <source>
        <dbReference type="Proteomes" id="UP000275846"/>
    </source>
</evidence>
<dbReference type="SMART" id="SM00184">
    <property type="entry name" value="RING"/>
    <property type="match status" value="1"/>
</dbReference>
<keyword evidence="2 4" id="KW-0863">Zinc-finger</keyword>
<dbReference type="Proteomes" id="UP000275846">
    <property type="component" value="Unassembled WGS sequence"/>
</dbReference>
<dbReference type="InterPro" id="IPR018957">
    <property type="entry name" value="Znf_C3HC4_RING-type"/>
</dbReference>
<proteinExistence type="predicted"/>
<dbReference type="Gene3D" id="3.30.40.10">
    <property type="entry name" value="Zinc/RING finger domain, C3HC4 (zinc finger)"/>
    <property type="match status" value="1"/>
</dbReference>
<organism evidence="9">
    <name type="scientific">Schistocephalus solidus</name>
    <name type="common">Tapeworm</name>
    <dbReference type="NCBI Taxonomy" id="70667"/>
    <lineage>
        <taxon>Eukaryota</taxon>
        <taxon>Metazoa</taxon>
        <taxon>Spiralia</taxon>
        <taxon>Lophotrochozoa</taxon>
        <taxon>Platyhelminthes</taxon>
        <taxon>Cestoda</taxon>
        <taxon>Eucestoda</taxon>
        <taxon>Diphyllobothriidea</taxon>
        <taxon>Diphyllobothriidae</taxon>
        <taxon>Schistocephalus</taxon>
    </lineage>
</organism>
<reference evidence="9" key="1">
    <citation type="submission" date="2016-06" db="UniProtKB">
        <authorList>
            <consortium name="WormBaseParasite"/>
        </authorList>
    </citation>
    <scope>IDENTIFICATION</scope>
</reference>
<keyword evidence="8" id="KW-1185">Reference proteome</keyword>
<evidence type="ECO:0000256" key="1">
    <source>
        <dbReference type="ARBA" id="ARBA00022723"/>
    </source>
</evidence>
<dbReference type="InterPro" id="IPR013083">
    <property type="entry name" value="Znf_RING/FYVE/PHD"/>
</dbReference>
<feature type="compositionally biased region" description="Pro residues" evidence="5">
    <location>
        <begin position="133"/>
        <end position="147"/>
    </location>
</feature>
<dbReference type="CDD" id="cd16637">
    <property type="entry name" value="mRING-HC-C3HC3D_LNX1-like"/>
    <property type="match status" value="1"/>
</dbReference>
<dbReference type="InterPro" id="IPR001841">
    <property type="entry name" value="Znf_RING"/>
</dbReference>
<accession>A0A183SPG3</accession>
<dbReference type="STRING" id="70667.A0A183SPG3"/>
<feature type="compositionally biased region" description="Low complexity" evidence="5">
    <location>
        <begin position="1"/>
        <end position="20"/>
    </location>
</feature>
<dbReference type="SUPFAM" id="SSF57850">
    <property type="entry name" value="RING/U-box"/>
    <property type="match status" value="1"/>
</dbReference>
<dbReference type="GO" id="GO:0008270">
    <property type="term" value="F:zinc ion binding"/>
    <property type="evidence" value="ECO:0007669"/>
    <property type="project" value="UniProtKB-KW"/>
</dbReference>
<evidence type="ECO:0000256" key="2">
    <source>
        <dbReference type="ARBA" id="ARBA00022771"/>
    </source>
</evidence>
<evidence type="ECO:0000313" key="7">
    <source>
        <dbReference type="EMBL" id="VDL92496.1"/>
    </source>
</evidence>
<evidence type="ECO:0000256" key="3">
    <source>
        <dbReference type="ARBA" id="ARBA00022833"/>
    </source>
</evidence>
<evidence type="ECO:0000256" key="5">
    <source>
        <dbReference type="SAM" id="MobiDB-lite"/>
    </source>
</evidence>
<keyword evidence="3" id="KW-0862">Zinc</keyword>
<evidence type="ECO:0000256" key="4">
    <source>
        <dbReference type="PROSITE-ProRule" id="PRU00175"/>
    </source>
</evidence>
<dbReference type="AlphaFoldDB" id="A0A183SPG3"/>
<evidence type="ECO:0000259" key="6">
    <source>
        <dbReference type="PROSITE" id="PS50089"/>
    </source>
</evidence>
<dbReference type="InterPro" id="IPR017907">
    <property type="entry name" value="Znf_RING_CS"/>
</dbReference>
<name>A0A183SPG3_SCHSO</name>
<dbReference type="WBParaSite" id="SSLN_0000630601-mRNA-1">
    <property type="protein sequence ID" value="SSLN_0000630601-mRNA-1"/>
    <property type="gene ID" value="SSLN_0000630601"/>
</dbReference>
<sequence length="475" mass="49799">MNSASTTASQSVSSSTATSVFPFPGIRTAKPDGPVTATVRPTPPISIPYQISSYASNSPFDDPVWTIPPIPVSATNTTTETTAGKIEKSSASTSITSTTEPLLKSVFPPMCSSSDSATPASQRSEPDVSQSVPLPPPFLPPPPPPPSTSHGPWSPNIFRPVPITTSTLPTFTDQQPLTDSAFHTPPPALAPTVPIVKPLSVVRRPSQPPPPQPVFPSPQLPCVLPPPPLAYITDVSTPSASTQSTTISNAGSDAANKDIFPSPPIADIEAVSLVRSDAATTAPVRDLLEPSVKSVVCAQPMPMKPPPPPAPGLSPGGISRVSSGSGNSIREAVLCSACGQMHDPYQAHVYDYSEPVDADLLCRICRQPLVDPLDTKCGHTFCTPCLKSHLVVQALCPEDKQIINYLECQQSSNLVKRHRAVTVASVLLLATWAGQSGVFVLAACSAAALLPPRWCDSVPMYAERVLKSGPPAAEC</sequence>